<dbReference type="AlphaFoldDB" id="A0ABD5ZBV6"/>
<evidence type="ECO:0000313" key="2">
    <source>
        <dbReference type="EMBL" id="MFC7202540.1"/>
    </source>
</evidence>
<accession>A0ABD5ZBV6</accession>
<name>A0ABD5ZBV6_9EURY</name>
<protein>
    <recommendedName>
        <fullName evidence="4">Restriction endonuclease</fullName>
    </recommendedName>
</protein>
<feature type="region of interest" description="Disordered" evidence="1">
    <location>
        <begin position="137"/>
        <end position="170"/>
    </location>
</feature>
<keyword evidence="3" id="KW-1185">Reference proteome</keyword>
<evidence type="ECO:0000313" key="3">
    <source>
        <dbReference type="Proteomes" id="UP001596481"/>
    </source>
</evidence>
<reference evidence="2 3" key="1">
    <citation type="journal article" date="2019" name="Int. J. Syst. Evol. Microbiol.">
        <title>The Global Catalogue of Microorganisms (GCM) 10K type strain sequencing project: providing services to taxonomists for standard genome sequencing and annotation.</title>
        <authorList>
            <consortium name="The Broad Institute Genomics Platform"/>
            <consortium name="The Broad Institute Genome Sequencing Center for Infectious Disease"/>
            <person name="Wu L."/>
            <person name="Ma J."/>
        </authorList>
    </citation>
    <scope>NUCLEOTIDE SEQUENCE [LARGE SCALE GENOMIC DNA]</scope>
    <source>
        <strain evidence="2 3">DSM 29988</strain>
    </source>
</reference>
<comment type="caution">
    <text evidence="2">The sequence shown here is derived from an EMBL/GenBank/DDBJ whole genome shotgun (WGS) entry which is preliminary data.</text>
</comment>
<dbReference type="EMBL" id="JBHTAA010000001">
    <property type="protein sequence ID" value="MFC7202540.1"/>
    <property type="molecule type" value="Genomic_DNA"/>
</dbReference>
<dbReference type="RefSeq" id="WP_390221837.1">
    <property type="nucleotide sequence ID" value="NZ_JBHTAA010000001.1"/>
</dbReference>
<gene>
    <name evidence="2" type="ORF">ACFQJC_03375</name>
</gene>
<evidence type="ECO:0008006" key="4">
    <source>
        <dbReference type="Google" id="ProtNLM"/>
    </source>
</evidence>
<organism evidence="2 3">
    <name type="scientific">Haloferax namakaokahaiae</name>
    <dbReference type="NCBI Taxonomy" id="1748331"/>
    <lineage>
        <taxon>Archaea</taxon>
        <taxon>Methanobacteriati</taxon>
        <taxon>Methanobacteriota</taxon>
        <taxon>Stenosarchaea group</taxon>
        <taxon>Halobacteria</taxon>
        <taxon>Halobacteriales</taxon>
        <taxon>Haloferacaceae</taxon>
        <taxon>Haloferax</taxon>
    </lineage>
</organism>
<evidence type="ECO:0000256" key="1">
    <source>
        <dbReference type="SAM" id="MobiDB-lite"/>
    </source>
</evidence>
<dbReference type="Proteomes" id="UP001596481">
    <property type="component" value="Unassembled WGS sequence"/>
</dbReference>
<sequence>MTAPSLASLIDECSDVELAAIFEHIWEARGYETRVRFKGPNVLVEAEGKTPDGTPRELRIWITSSKRITADMTSAFVRNCDFAGFEPYLAVVGRGSMNPDAYQTGLVKHDASGIAVEVRETGTEEFVRGLVGEKEPIARNWLGDPTDPGEEGGDKSDGEGGEGGEDPDGVSRRAALKKVGQYVVGGFVTYVVVEQISDFVQSSPKLRAEVEAGREWVDSHLPDVSLPAVEWEVPTPQPLYDEHGNPNTEPKPSDEPTTTATIPYGELASNPEGYAGDVVTYTGRVDSTREDESVRLATVTVADEGGRLTGDVVTRWPTGRFFDDAVGFRLLENDEIRFWGTVAGSMSLSGGPTVPLIDVQALEKA</sequence>
<feature type="compositionally biased region" description="Acidic residues" evidence="1">
    <location>
        <begin position="159"/>
        <end position="168"/>
    </location>
</feature>
<proteinExistence type="predicted"/>